<keyword evidence="5" id="KW-1185">Reference proteome</keyword>
<name>A0ABT6KQ96_9MICO</name>
<reference evidence="4 5" key="1">
    <citation type="submission" date="2023-04" db="EMBL/GenBank/DDBJ databases">
        <title>Genome Encyclopedia of Bacteria and Archaea VI: Functional Genomics of Type Strains.</title>
        <authorList>
            <person name="Whitman W."/>
        </authorList>
    </citation>
    <scope>NUCLEOTIDE SEQUENCE [LARGE SCALE GENOMIC DNA]</scope>
    <source>
        <strain evidence="4 5">SG_E_30_P1</strain>
    </source>
</reference>
<feature type="region of interest" description="Disordered" evidence="1">
    <location>
        <begin position="1"/>
        <end position="72"/>
    </location>
</feature>
<proteinExistence type="predicted"/>
<dbReference type="PANTHER" id="PTHR21666">
    <property type="entry name" value="PEPTIDASE-RELATED"/>
    <property type="match status" value="1"/>
</dbReference>
<dbReference type="CDD" id="cd12797">
    <property type="entry name" value="M23_peptidase"/>
    <property type="match status" value="1"/>
</dbReference>
<dbReference type="SUPFAM" id="SSF51261">
    <property type="entry name" value="Duplicated hybrid motif"/>
    <property type="match status" value="1"/>
</dbReference>
<dbReference type="PANTHER" id="PTHR21666:SF270">
    <property type="entry name" value="MUREIN HYDROLASE ACTIVATOR ENVC"/>
    <property type="match status" value="1"/>
</dbReference>
<dbReference type="Proteomes" id="UP001160142">
    <property type="component" value="Unassembled WGS sequence"/>
</dbReference>
<dbReference type="GO" id="GO:0016787">
    <property type="term" value="F:hydrolase activity"/>
    <property type="evidence" value="ECO:0007669"/>
    <property type="project" value="UniProtKB-KW"/>
</dbReference>
<dbReference type="InterPro" id="IPR050570">
    <property type="entry name" value="Cell_wall_metabolism_enzyme"/>
</dbReference>
<feature type="compositionally biased region" description="Low complexity" evidence="1">
    <location>
        <begin position="36"/>
        <end position="45"/>
    </location>
</feature>
<protein>
    <submittedName>
        <fullName evidence="4">Murein DD-endopeptidase MepM/ murein hydrolase activator NlpD</fullName>
    </submittedName>
</protein>
<dbReference type="Gene3D" id="2.70.70.10">
    <property type="entry name" value="Glucose Permease (Domain IIA)"/>
    <property type="match status" value="1"/>
</dbReference>
<comment type="caution">
    <text evidence="4">The sequence shown here is derived from an EMBL/GenBank/DDBJ whole genome shotgun (WGS) entry which is preliminary data.</text>
</comment>
<feature type="compositionally biased region" description="Basic and acidic residues" evidence="1">
    <location>
        <begin position="1"/>
        <end position="11"/>
    </location>
</feature>
<dbReference type="InterPro" id="IPR011055">
    <property type="entry name" value="Dup_hybrid_motif"/>
</dbReference>
<dbReference type="EMBL" id="JARXVQ010000001">
    <property type="protein sequence ID" value="MDH6181991.1"/>
    <property type="molecule type" value="Genomic_DNA"/>
</dbReference>
<sequence length="303" mass="32436">MSVREHDDTAHSHHHHHPSSIPPTRRQLREAEAAHAAKSHSPSRAPRVRPSTRPVSKKPKQRGARPSPAPRERTSFARKFFSFAALLFAGALLVGTSVPANAFLEDPASVLVASVPTAVDGQSVEVSADALAEAPARDGYEVITYAQQLREKYANVSYAYTATTGAVRWPFPYAVTITDGYGPRDVNVSGSAFHNGTDFTPGDGTPIYAIADGVVSLHSEDQGGFGNHVILTHEINGQKVESVYAHMQYGSSPLTVGETVRVGDFIGLVGNTGTSYGAHLHLEIHLDGVAVDPFVWLSNNAVN</sequence>
<organism evidence="4 5">
    <name type="scientific">Antiquaquibacter oligotrophicus</name>
    <dbReference type="NCBI Taxonomy" id="2880260"/>
    <lineage>
        <taxon>Bacteria</taxon>
        <taxon>Bacillati</taxon>
        <taxon>Actinomycetota</taxon>
        <taxon>Actinomycetes</taxon>
        <taxon>Micrococcales</taxon>
        <taxon>Microbacteriaceae</taxon>
        <taxon>Antiquaquibacter</taxon>
    </lineage>
</organism>
<evidence type="ECO:0000256" key="1">
    <source>
        <dbReference type="SAM" id="MobiDB-lite"/>
    </source>
</evidence>
<keyword evidence="2" id="KW-0812">Transmembrane</keyword>
<dbReference type="Pfam" id="PF01551">
    <property type="entry name" value="Peptidase_M23"/>
    <property type="match status" value="1"/>
</dbReference>
<evidence type="ECO:0000313" key="4">
    <source>
        <dbReference type="EMBL" id="MDH6181991.1"/>
    </source>
</evidence>
<dbReference type="InterPro" id="IPR016047">
    <property type="entry name" value="M23ase_b-sheet_dom"/>
</dbReference>
<feature type="transmembrane region" description="Helical" evidence="2">
    <location>
        <begin position="80"/>
        <end position="104"/>
    </location>
</feature>
<keyword evidence="4" id="KW-0378">Hydrolase</keyword>
<evidence type="ECO:0000259" key="3">
    <source>
        <dbReference type="Pfam" id="PF01551"/>
    </source>
</evidence>
<gene>
    <name evidence="4" type="ORF">M2152_002173</name>
</gene>
<evidence type="ECO:0000256" key="2">
    <source>
        <dbReference type="SAM" id="Phobius"/>
    </source>
</evidence>
<keyword evidence="2" id="KW-0472">Membrane</keyword>
<keyword evidence="2" id="KW-1133">Transmembrane helix</keyword>
<accession>A0ABT6KQ96</accession>
<evidence type="ECO:0000313" key="5">
    <source>
        <dbReference type="Proteomes" id="UP001160142"/>
    </source>
</evidence>
<feature type="domain" description="M23ase beta-sheet core" evidence="3">
    <location>
        <begin position="193"/>
        <end position="293"/>
    </location>
</feature>